<sequence length="72" mass="8687">MGMSILVNLLFFNFLIIQTFVMQTQNTPSRFYLGNFNYFFSKFIFTLLILVFSLLKLTVIKRKKKHRKLILF</sequence>
<evidence type="ECO:0000313" key="3">
    <source>
        <dbReference type="Proteomes" id="UP000242682"/>
    </source>
</evidence>
<name>A0A2P8H3F8_9BACL</name>
<keyword evidence="1" id="KW-1133">Transmembrane helix</keyword>
<organism evidence="2 3">
    <name type="scientific">Planomicrobium soli</name>
    <dbReference type="NCBI Taxonomy" id="1176648"/>
    <lineage>
        <taxon>Bacteria</taxon>
        <taxon>Bacillati</taxon>
        <taxon>Bacillota</taxon>
        <taxon>Bacilli</taxon>
        <taxon>Bacillales</taxon>
        <taxon>Caryophanaceae</taxon>
        <taxon>Planomicrobium</taxon>
    </lineage>
</organism>
<keyword evidence="1" id="KW-0812">Transmembrane</keyword>
<keyword evidence="3" id="KW-1185">Reference proteome</keyword>
<dbReference type="AlphaFoldDB" id="A0A2P8H3F8"/>
<feature type="transmembrane region" description="Helical" evidence="1">
    <location>
        <begin position="39"/>
        <end position="59"/>
    </location>
</feature>
<protein>
    <submittedName>
        <fullName evidence="2">Uncharacterized protein</fullName>
    </submittedName>
</protein>
<gene>
    <name evidence="2" type="ORF">B0H99_104202</name>
</gene>
<keyword evidence="1" id="KW-0472">Membrane</keyword>
<comment type="caution">
    <text evidence="2">The sequence shown here is derived from an EMBL/GenBank/DDBJ whole genome shotgun (WGS) entry which is preliminary data.</text>
</comment>
<dbReference type="EMBL" id="PYAT01000004">
    <property type="protein sequence ID" value="PSL40740.1"/>
    <property type="molecule type" value="Genomic_DNA"/>
</dbReference>
<evidence type="ECO:0000313" key="2">
    <source>
        <dbReference type="EMBL" id="PSL40740.1"/>
    </source>
</evidence>
<dbReference type="Proteomes" id="UP000242682">
    <property type="component" value="Unassembled WGS sequence"/>
</dbReference>
<evidence type="ECO:0000256" key="1">
    <source>
        <dbReference type="SAM" id="Phobius"/>
    </source>
</evidence>
<reference evidence="2 3" key="1">
    <citation type="submission" date="2018-03" db="EMBL/GenBank/DDBJ databases">
        <title>Genomic Encyclopedia of Type Strains, Phase III (KMG-III): the genomes of soil and plant-associated and newly described type strains.</title>
        <authorList>
            <person name="Whitman W."/>
        </authorList>
    </citation>
    <scope>NUCLEOTIDE SEQUENCE [LARGE SCALE GENOMIC DNA]</scope>
    <source>
        <strain evidence="2 3">CGMCC 1.12259</strain>
    </source>
</reference>
<accession>A0A2P8H3F8</accession>
<proteinExistence type="predicted"/>